<dbReference type="Proteomes" id="UP000240971">
    <property type="component" value="Unassembled WGS sequence"/>
</dbReference>
<accession>A0A2P8HMI2</accession>
<keyword evidence="2" id="KW-1185">Reference proteome</keyword>
<protein>
    <submittedName>
        <fullName evidence="1">Uncharacterized protein</fullName>
    </submittedName>
</protein>
<gene>
    <name evidence="1" type="ORF">CLV51_102266</name>
</gene>
<name>A0A2P8HMI2_CHINA</name>
<proteinExistence type="predicted"/>
<sequence>MDRRQLNTLGMYQAVLTHLDKFPTTWQQLEPVIPIVDSFRINVNALLLQSQLQEQNNTVGHTLNKDQHLNKLREAVYQLSLKLRAYAKTAKNNVMLQDVNFPYSTLENTTEQLMLQRCTRIIQHAKETLPALKGYSVTEQDITDIEKLVADAHPLSAQRNVIAGTRKTATDTIPEIIQAAREQLDVLDDLMECLVTDDTFSETYFNLRRINDRVGRGSAKMQKEV</sequence>
<organism evidence="1 2">
    <name type="scientific">Chitinophaga niastensis</name>
    <dbReference type="NCBI Taxonomy" id="536980"/>
    <lineage>
        <taxon>Bacteria</taxon>
        <taxon>Pseudomonadati</taxon>
        <taxon>Bacteroidota</taxon>
        <taxon>Chitinophagia</taxon>
        <taxon>Chitinophagales</taxon>
        <taxon>Chitinophagaceae</taxon>
        <taxon>Chitinophaga</taxon>
    </lineage>
</organism>
<dbReference type="EMBL" id="PYAW01000002">
    <property type="protein sequence ID" value="PSL47419.1"/>
    <property type="molecule type" value="Genomic_DNA"/>
</dbReference>
<dbReference type="OrthoDB" id="1119986at2"/>
<evidence type="ECO:0000313" key="1">
    <source>
        <dbReference type="EMBL" id="PSL47419.1"/>
    </source>
</evidence>
<evidence type="ECO:0000313" key="2">
    <source>
        <dbReference type="Proteomes" id="UP000240971"/>
    </source>
</evidence>
<reference evidence="1 2" key="1">
    <citation type="submission" date="2018-03" db="EMBL/GenBank/DDBJ databases">
        <title>Genomic Encyclopedia of Archaeal and Bacterial Type Strains, Phase II (KMG-II): from individual species to whole genera.</title>
        <authorList>
            <person name="Goeker M."/>
        </authorList>
    </citation>
    <scope>NUCLEOTIDE SEQUENCE [LARGE SCALE GENOMIC DNA]</scope>
    <source>
        <strain evidence="1 2">DSM 24859</strain>
    </source>
</reference>
<dbReference type="AlphaFoldDB" id="A0A2P8HMI2"/>
<dbReference type="RefSeq" id="WP_146151261.1">
    <property type="nucleotide sequence ID" value="NZ_PYAW01000002.1"/>
</dbReference>
<comment type="caution">
    <text evidence="1">The sequence shown here is derived from an EMBL/GenBank/DDBJ whole genome shotgun (WGS) entry which is preliminary data.</text>
</comment>